<dbReference type="CDD" id="cd01991">
    <property type="entry name" value="Asn_synthase_B_C"/>
    <property type="match status" value="1"/>
</dbReference>
<name>A0A3D8INM2_9HELI</name>
<proteinExistence type="inferred from homology"/>
<sequence length="574" mass="66464">MCGFVGTMGQNSLASFSLLEKSVDSIGHRGSPSLQPQFYKSQMFCCGFSRLDICDLNDRANQPFFKEGYEHIMCFNGEIYNFQELKNELIKLGYTFETTSDTEVLYYAYHHFGKECFKKLRGMFAIAIFHTKTQELLLARDHFGIKPLYYCIKHDKVYFSSEIKAFKSFLKFEVLKENIIEFLSLGINLDNTTLFKDIYSVLPGEILYFDSSLACKTTPFFSLLDTFNTSSSLDIDTIESILLESIEKHIPTDVNYGTQLSGGLDSSFVTTICHKYNQNLQTFSVNFHIPTLDESYFQNMLTSQLGIHNYSFIYDDFFNIEFLKQSIYYEDFPLHHPNILASNKLNNLASKCGLKVLLSGDGADEVFCGYQWHLLQPQMIDNLSSALLNLAYVSPQLLSQTLNLPLKPISKILIDETRKIQTDNMMTFLGQKIYLQKWLRRQDRSGMQNSLEIRVPFVDTHLIQALNSLDTKTKTQNLAQNKFILKLIAQKYMPYNLVYQQKIGFPIPIREWFSSSQSHMLLSLLQSDRAKDRHIYNNQQISHFINAHQSNQGDYSRLLWLLCNLELWLQVYID</sequence>
<comment type="catalytic activity">
    <reaction evidence="7">
        <text>L-aspartate + L-glutamine + ATP + H2O = L-asparagine + L-glutamate + AMP + diphosphate + H(+)</text>
        <dbReference type="Rhea" id="RHEA:12228"/>
        <dbReference type="ChEBI" id="CHEBI:15377"/>
        <dbReference type="ChEBI" id="CHEBI:15378"/>
        <dbReference type="ChEBI" id="CHEBI:29985"/>
        <dbReference type="ChEBI" id="CHEBI:29991"/>
        <dbReference type="ChEBI" id="CHEBI:30616"/>
        <dbReference type="ChEBI" id="CHEBI:33019"/>
        <dbReference type="ChEBI" id="CHEBI:58048"/>
        <dbReference type="ChEBI" id="CHEBI:58359"/>
        <dbReference type="ChEBI" id="CHEBI:456215"/>
        <dbReference type="EC" id="6.3.5.4"/>
    </reaction>
</comment>
<feature type="binding site" evidence="9">
    <location>
        <position position="285"/>
    </location>
    <ligand>
        <name>ATP</name>
        <dbReference type="ChEBI" id="CHEBI:30616"/>
    </ligand>
</feature>
<dbReference type="PIRSF" id="PIRSF001589">
    <property type="entry name" value="Asn_synthetase_glu-h"/>
    <property type="match status" value="1"/>
</dbReference>
<dbReference type="OrthoDB" id="9763290at2"/>
<keyword evidence="4 9" id="KW-0547">Nucleotide-binding</keyword>
<evidence type="ECO:0000313" key="12">
    <source>
        <dbReference type="EMBL" id="RDU66849.1"/>
    </source>
</evidence>
<dbReference type="InterPro" id="IPR033738">
    <property type="entry name" value="AsnB_N"/>
</dbReference>
<dbReference type="SUPFAM" id="SSF56235">
    <property type="entry name" value="N-terminal nucleophile aminohydrolases (Ntn hydrolases)"/>
    <property type="match status" value="1"/>
</dbReference>
<feature type="site" description="Important for beta-aspartyl-AMP intermediate formation" evidence="10">
    <location>
        <position position="361"/>
    </location>
</feature>
<dbReference type="InterPro" id="IPR029055">
    <property type="entry name" value="Ntn_hydrolases_N"/>
</dbReference>
<evidence type="ECO:0000256" key="3">
    <source>
        <dbReference type="ARBA" id="ARBA00012737"/>
    </source>
</evidence>
<keyword evidence="13" id="KW-1185">Reference proteome</keyword>
<evidence type="ECO:0000259" key="11">
    <source>
        <dbReference type="PROSITE" id="PS51278"/>
    </source>
</evidence>
<dbReference type="Proteomes" id="UP000256514">
    <property type="component" value="Unassembled WGS sequence"/>
</dbReference>
<comment type="pathway">
    <text evidence="1">Amino-acid biosynthesis; L-asparagine biosynthesis; L-asparagine from L-aspartate (L-Gln route): step 1/1.</text>
</comment>
<dbReference type="CDD" id="cd00712">
    <property type="entry name" value="AsnB"/>
    <property type="match status" value="1"/>
</dbReference>
<keyword evidence="5 9" id="KW-0067">ATP-binding</keyword>
<evidence type="ECO:0000256" key="9">
    <source>
        <dbReference type="PIRSR" id="PIRSR001589-2"/>
    </source>
</evidence>
<evidence type="ECO:0000256" key="6">
    <source>
        <dbReference type="ARBA" id="ARBA00022962"/>
    </source>
</evidence>
<dbReference type="InterPro" id="IPR017932">
    <property type="entry name" value="GATase_2_dom"/>
</dbReference>
<dbReference type="InterPro" id="IPR006426">
    <property type="entry name" value="Asn_synth_AEB"/>
</dbReference>
<evidence type="ECO:0000256" key="8">
    <source>
        <dbReference type="PIRSR" id="PIRSR001589-1"/>
    </source>
</evidence>
<feature type="binding site" evidence="9">
    <location>
        <begin position="359"/>
        <end position="360"/>
    </location>
    <ligand>
        <name>ATP</name>
        <dbReference type="ChEBI" id="CHEBI:30616"/>
    </ligand>
</feature>
<dbReference type="Gene3D" id="3.40.50.620">
    <property type="entry name" value="HUPs"/>
    <property type="match status" value="1"/>
</dbReference>
<dbReference type="EMBL" id="NXLT01000004">
    <property type="protein sequence ID" value="RDU66849.1"/>
    <property type="molecule type" value="Genomic_DNA"/>
</dbReference>
<dbReference type="Pfam" id="PF13537">
    <property type="entry name" value="GATase_7"/>
    <property type="match status" value="1"/>
</dbReference>
<dbReference type="Gene3D" id="3.60.20.10">
    <property type="entry name" value="Glutamine Phosphoribosylpyrophosphate, subunit 1, domain 1"/>
    <property type="match status" value="1"/>
</dbReference>
<dbReference type="InterPro" id="IPR014729">
    <property type="entry name" value="Rossmann-like_a/b/a_fold"/>
</dbReference>
<dbReference type="AlphaFoldDB" id="A0A3D8INM2"/>
<keyword evidence="6 8" id="KW-0315">Glutamine amidotransferase</keyword>
<dbReference type="GO" id="GO:0004066">
    <property type="term" value="F:asparagine synthase (glutamine-hydrolyzing) activity"/>
    <property type="evidence" value="ECO:0007669"/>
    <property type="project" value="UniProtKB-EC"/>
</dbReference>
<dbReference type="Pfam" id="PF00733">
    <property type="entry name" value="Asn_synthase"/>
    <property type="match status" value="1"/>
</dbReference>
<comment type="caution">
    <text evidence="12">The sequence shown here is derived from an EMBL/GenBank/DDBJ whole genome shotgun (WGS) entry which is preliminary data.</text>
</comment>
<evidence type="ECO:0000256" key="10">
    <source>
        <dbReference type="PIRSR" id="PIRSR001589-3"/>
    </source>
</evidence>
<dbReference type="EC" id="6.3.5.4" evidence="3"/>
<dbReference type="InterPro" id="IPR051786">
    <property type="entry name" value="ASN_synthetase/amidase"/>
</dbReference>
<dbReference type="PANTHER" id="PTHR43284">
    <property type="entry name" value="ASPARAGINE SYNTHETASE (GLUTAMINE-HYDROLYZING)"/>
    <property type="match status" value="1"/>
</dbReference>
<evidence type="ECO:0000256" key="1">
    <source>
        <dbReference type="ARBA" id="ARBA00005187"/>
    </source>
</evidence>
<gene>
    <name evidence="12" type="primary">asnB</name>
    <name evidence="12" type="ORF">CQA54_05645</name>
</gene>
<feature type="binding site" evidence="9">
    <location>
        <position position="101"/>
    </location>
    <ligand>
        <name>L-glutamine</name>
        <dbReference type="ChEBI" id="CHEBI:58359"/>
    </ligand>
</feature>
<organism evidence="12 13">
    <name type="scientific">Helicobacter equorum</name>
    <dbReference type="NCBI Taxonomy" id="361872"/>
    <lineage>
        <taxon>Bacteria</taxon>
        <taxon>Pseudomonadati</taxon>
        <taxon>Campylobacterota</taxon>
        <taxon>Epsilonproteobacteria</taxon>
        <taxon>Campylobacterales</taxon>
        <taxon>Helicobacteraceae</taxon>
        <taxon>Helicobacter</taxon>
    </lineage>
</organism>
<dbReference type="PANTHER" id="PTHR43284:SF1">
    <property type="entry name" value="ASPARAGINE SYNTHETASE"/>
    <property type="match status" value="1"/>
</dbReference>
<feature type="active site" description="For GATase activity" evidence="8">
    <location>
        <position position="2"/>
    </location>
</feature>
<feature type="domain" description="Glutamine amidotransferase type-2" evidence="11">
    <location>
        <begin position="2"/>
        <end position="212"/>
    </location>
</feature>
<dbReference type="NCBIfam" id="TIGR01536">
    <property type="entry name" value="asn_synth_AEB"/>
    <property type="match status" value="1"/>
</dbReference>
<reference evidence="12 13" key="1">
    <citation type="submission" date="2018-04" db="EMBL/GenBank/DDBJ databases">
        <title>Novel Campyloabacter and Helicobacter Species and Strains.</title>
        <authorList>
            <person name="Mannion A.J."/>
            <person name="Shen Z."/>
            <person name="Fox J.G."/>
        </authorList>
    </citation>
    <scope>NUCLEOTIDE SEQUENCE [LARGE SCALE GENOMIC DNA]</scope>
    <source>
        <strain evidence="12 13">MIT 12-6600</strain>
    </source>
</reference>
<evidence type="ECO:0000256" key="4">
    <source>
        <dbReference type="ARBA" id="ARBA00022741"/>
    </source>
</evidence>
<keyword evidence="8" id="KW-0061">Asparagine biosynthesis</keyword>
<dbReference type="InterPro" id="IPR001962">
    <property type="entry name" value="Asn_synthase"/>
</dbReference>
<dbReference type="GO" id="GO:0005524">
    <property type="term" value="F:ATP binding"/>
    <property type="evidence" value="ECO:0007669"/>
    <property type="project" value="UniProtKB-KW"/>
</dbReference>
<accession>A0A3D8INM2</accession>
<dbReference type="RefSeq" id="WP_115571168.1">
    <property type="nucleotide sequence ID" value="NZ_NXLT01000004.1"/>
</dbReference>
<keyword evidence="8" id="KW-0028">Amino-acid biosynthesis</keyword>
<evidence type="ECO:0000256" key="5">
    <source>
        <dbReference type="ARBA" id="ARBA00022840"/>
    </source>
</evidence>
<evidence type="ECO:0000256" key="2">
    <source>
        <dbReference type="ARBA" id="ARBA00005752"/>
    </source>
</evidence>
<dbReference type="SUPFAM" id="SSF52402">
    <property type="entry name" value="Adenine nucleotide alpha hydrolases-like"/>
    <property type="match status" value="1"/>
</dbReference>
<evidence type="ECO:0000313" key="13">
    <source>
        <dbReference type="Proteomes" id="UP000256514"/>
    </source>
</evidence>
<dbReference type="GO" id="GO:0006529">
    <property type="term" value="P:asparagine biosynthetic process"/>
    <property type="evidence" value="ECO:0007669"/>
    <property type="project" value="UniProtKB-KW"/>
</dbReference>
<dbReference type="PROSITE" id="PS51278">
    <property type="entry name" value="GATASE_TYPE_2"/>
    <property type="match status" value="1"/>
</dbReference>
<comment type="similarity">
    <text evidence="2">Belongs to the asparagine synthetase family.</text>
</comment>
<evidence type="ECO:0000256" key="7">
    <source>
        <dbReference type="ARBA" id="ARBA00048741"/>
    </source>
</evidence>
<protein>
    <recommendedName>
        <fullName evidence="3">asparagine synthase (glutamine-hydrolyzing)</fullName>
        <ecNumber evidence="3">6.3.5.4</ecNumber>
    </recommendedName>
</protein>